<proteinExistence type="predicted"/>
<protein>
    <recommendedName>
        <fullName evidence="1">(S)-ureidoglycine aminohydrolase cupin domain-containing protein</fullName>
    </recommendedName>
</protein>
<name>A0AA35LRI7_9HYPO</name>
<gene>
    <name evidence="2" type="ORF">CCHLO57077_00012975</name>
</gene>
<comment type="caution">
    <text evidence="2">The sequence shown here is derived from an EMBL/GenBank/DDBJ whole genome shotgun (WGS) entry which is preliminary data.</text>
</comment>
<dbReference type="AlphaFoldDB" id="A0AA35LRI7"/>
<dbReference type="Pfam" id="PF05899">
    <property type="entry name" value="Cupin_3"/>
    <property type="match status" value="1"/>
</dbReference>
<sequence>MADKVVHGHWESFPWTPFPEYGGSKSIAFRSADGKIAAGAAQESGKATLTWPCDEFFYVTQGWIKCEIVGGETFTASTGHIVYLPRGTTVNMEFGDDFKNVAIFISTDGNKVTLV</sequence>
<dbReference type="EMBL" id="CABFNP030000582">
    <property type="protein sequence ID" value="CAI6045885.1"/>
    <property type="molecule type" value="Genomic_DNA"/>
</dbReference>
<dbReference type="InterPro" id="IPR008579">
    <property type="entry name" value="UGlyAH_Cupin_dom"/>
</dbReference>
<feature type="domain" description="(S)-ureidoglycine aminohydrolase cupin" evidence="1">
    <location>
        <begin position="42"/>
        <end position="94"/>
    </location>
</feature>
<dbReference type="InterPro" id="IPR011051">
    <property type="entry name" value="RmlC_Cupin_sf"/>
</dbReference>
<dbReference type="Proteomes" id="UP001160390">
    <property type="component" value="Unassembled WGS sequence"/>
</dbReference>
<evidence type="ECO:0000313" key="2">
    <source>
        <dbReference type="EMBL" id="CAI6045885.1"/>
    </source>
</evidence>
<dbReference type="SUPFAM" id="SSF51182">
    <property type="entry name" value="RmlC-like cupins"/>
    <property type="match status" value="1"/>
</dbReference>
<keyword evidence="3" id="KW-1185">Reference proteome</keyword>
<dbReference type="Gene3D" id="2.60.120.10">
    <property type="entry name" value="Jelly Rolls"/>
    <property type="match status" value="1"/>
</dbReference>
<accession>A0AA35LRI7</accession>
<dbReference type="InterPro" id="IPR014710">
    <property type="entry name" value="RmlC-like_jellyroll"/>
</dbReference>
<evidence type="ECO:0000259" key="1">
    <source>
        <dbReference type="Pfam" id="PF05899"/>
    </source>
</evidence>
<evidence type="ECO:0000313" key="3">
    <source>
        <dbReference type="Proteomes" id="UP001160390"/>
    </source>
</evidence>
<reference evidence="2" key="1">
    <citation type="submission" date="2023-01" db="EMBL/GenBank/DDBJ databases">
        <authorList>
            <person name="Piombo E."/>
        </authorList>
    </citation>
    <scope>NUCLEOTIDE SEQUENCE</scope>
</reference>
<organism evidence="2 3">
    <name type="scientific">Clonostachys chloroleuca</name>
    <dbReference type="NCBI Taxonomy" id="1926264"/>
    <lineage>
        <taxon>Eukaryota</taxon>
        <taxon>Fungi</taxon>
        <taxon>Dikarya</taxon>
        <taxon>Ascomycota</taxon>
        <taxon>Pezizomycotina</taxon>
        <taxon>Sordariomycetes</taxon>
        <taxon>Hypocreomycetidae</taxon>
        <taxon>Hypocreales</taxon>
        <taxon>Bionectriaceae</taxon>
        <taxon>Clonostachys</taxon>
    </lineage>
</organism>